<evidence type="ECO:0000256" key="3">
    <source>
        <dbReference type="HAMAP-Rule" id="MF_00649"/>
    </source>
</evidence>
<keyword evidence="2 3" id="KW-0862">Zinc</keyword>
<comment type="similarity">
    <text evidence="3">Belongs to the DNA gyrase inhibitor YacG family.</text>
</comment>
<dbReference type="Pfam" id="PF03884">
    <property type="entry name" value="YacG"/>
    <property type="match status" value="1"/>
</dbReference>
<comment type="function">
    <text evidence="3">Inhibits all the catalytic activities of DNA gyrase by preventing its interaction with DNA. Acts by binding directly to the C-terminal domain of GyrB, which probably disrupts DNA binding by the gyrase.</text>
</comment>
<dbReference type="PANTHER" id="PTHR36150">
    <property type="entry name" value="DNA GYRASE INHIBITOR YACG"/>
    <property type="match status" value="1"/>
</dbReference>
<feature type="binding site" evidence="3">
    <location>
        <position position="16"/>
    </location>
    <ligand>
        <name>Zn(2+)</name>
        <dbReference type="ChEBI" id="CHEBI:29105"/>
    </ligand>
</feature>
<comment type="cofactor">
    <cofactor evidence="3">
        <name>Zn(2+)</name>
        <dbReference type="ChEBI" id="CHEBI:29105"/>
    </cofactor>
    <text evidence="3">Binds 1 zinc ion.</text>
</comment>
<evidence type="ECO:0000313" key="4">
    <source>
        <dbReference type="EMBL" id="PXV69513.1"/>
    </source>
</evidence>
<keyword evidence="5" id="KW-1185">Reference proteome</keyword>
<dbReference type="InterPro" id="IPR005584">
    <property type="entry name" value="DNA_gyrase_inhibitor_YacG"/>
</dbReference>
<proteinExistence type="inferred from homology"/>
<dbReference type="OrthoDB" id="9809663at2"/>
<accession>A0A318EAG7</accession>
<dbReference type="AlphaFoldDB" id="A0A318EAG7"/>
<gene>
    <name evidence="3" type="primary">yacG</name>
    <name evidence="4" type="ORF">C8D93_10386</name>
</gene>
<comment type="subunit">
    <text evidence="3">Interacts with GyrB.</text>
</comment>
<evidence type="ECO:0000256" key="1">
    <source>
        <dbReference type="ARBA" id="ARBA00022723"/>
    </source>
</evidence>
<dbReference type="EMBL" id="QICN01000003">
    <property type="protein sequence ID" value="PXV69513.1"/>
    <property type="molecule type" value="Genomic_DNA"/>
</dbReference>
<feature type="binding site" evidence="3">
    <location>
        <position position="39"/>
    </location>
    <ligand>
        <name>Zn(2+)</name>
        <dbReference type="ChEBI" id="CHEBI:29105"/>
    </ligand>
</feature>
<dbReference type="Gene3D" id="3.30.50.10">
    <property type="entry name" value="Erythroid Transcription Factor GATA-1, subunit A"/>
    <property type="match status" value="1"/>
</dbReference>
<evidence type="ECO:0000313" key="5">
    <source>
        <dbReference type="Proteomes" id="UP000248330"/>
    </source>
</evidence>
<evidence type="ECO:0000256" key="2">
    <source>
        <dbReference type="ARBA" id="ARBA00022833"/>
    </source>
</evidence>
<dbReference type="GO" id="GO:0008270">
    <property type="term" value="F:zinc ion binding"/>
    <property type="evidence" value="ECO:0007669"/>
    <property type="project" value="UniProtKB-UniRule"/>
</dbReference>
<organism evidence="4 5">
    <name type="scientific">Sinimarinibacterium flocculans</name>
    <dbReference type="NCBI Taxonomy" id="985250"/>
    <lineage>
        <taxon>Bacteria</taxon>
        <taxon>Pseudomonadati</taxon>
        <taxon>Pseudomonadota</taxon>
        <taxon>Gammaproteobacteria</taxon>
        <taxon>Nevskiales</taxon>
        <taxon>Nevskiaceae</taxon>
        <taxon>Sinimarinibacterium</taxon>
    </lineage>
</organism>
<dbReference type="InterPro" id="IPR013088">
    <property type="entry name" value="Znf_NHR/GATA"/>
</dbReference>
<dbReference type="GO" id="GO:0006355">
    <property type="term" value="P:regulation of DNA-templated transcription"/>
    <property type="evidence" value="ECO:0007669"/>
    <property type="project" value="InterPro"/>
</dbReference>
<dbReference type="Proteomes" id="UP000248330">
    <property type="component" value="Unassembled WGS sequence"/>
</dbReference>
<comment type="caution">
    <text evidence="4">The sequence shown here is derived from an EMBL/GenBank/DDBJ whole genome shotgun (WGS) entry which is preliminary data.</text>
</comment>
<dbReference type="PANTHER" id="PTHR36150:SF1">
    <property type="entry name" value="DNA GYRASE INHIBITOR YACG"/>
    <property type="match status" value="1"/>
</dbReference>
<dbReference type="RefSeq" id="WP_110264451.1">
    <property type="nucleotide sequence ID" value="NZ_CAKZQT010000021.1"/>
</dbReference>
<reference evidence="4 5" key="1">
    <citation type="submission" date="2018-04" db="EMBL/GenBank/DDBJ databases">
        <title>Genomic Encyclopedia of Type Strains, Phase IV (KMG-IV): sequencing the most valuable type-strain genomes for metagenomic binning, comparative biology and taxonomic classification.</title>
        <authorList>
            <person name="Goeker M."/>
        </authorList>
    </citation>
    <scope>NUCLEOTIDE SEQUENCE [LARGE SCALE GENOMIC DNA]</scope>
    <source>
        <strain evidence="4 5">DSM 104150</strain>
    </source>
</reference>
<protein>
    <recommendedName>
        <fullName evidence="3">DNA gyrase inhibitor YacG</fullName>
    </recommendedName>
</protein>
<dbReference type="SUPFAM" id="SSF57716">
    <property type="entry name" value="Glucocorticoid receptor-like (DNA-binding domain)"/>
    <property type="match status" value="1"/>
</dbReference>
<feature type="binding site" evidence="3">
    <location>
        <position position="19"/>
    </location>
    <ligand>
        <name>Zn(2+)</name>
        <dbReference type="ChEBI" id="CHEBI:29105"/>
    </ligand>
</feature>
<dbReference type="HAMAP" id="MF_00649">
    <property type="entry name" value="DNA_gyrase_inhibitor_YacG"/>
    <property type="match status" value="1"/>
</dbReference>
<name>A0A318EAG7_9GAMM</name>
<dbReference type="GO" id="GO:0008657">
    <property type="term" value="F:DNA topoisomerase type II (double strand cut, ATP-hydrolyzing) inhibitor activity"/>
    <property type="evidence" value="ECO:0007669"/>
    <property type="project" value="UniProtKB-UniRule"/>
</dbReference>
<sequence length="68" mass="7305">MNPSRGKGNTARIAACPQCGKSARLDANNAWRPFCSERCKLVDLGAWFSGERAIPADEEPLADPSRSG</sequence>
<feature type="binding site" evidence="3">
    <location>
        <position position="35"/>
    </location>
    <ligand>
        <name>Zn(2+)</name>
        <dbReference type="ChEBI" id="CHEBI:29105"/>
    </ligand>
</feature>
<keyword evidence="1 3" id="KW-0479">Metal-binding</keyword>